<sequence>MDRLLEGNRFQIMRFSCGCYDAGHSLSVVIERDDEGNVIECSFEPYLVGKPRLWWRIKQAIKCLKGKDGGLGDFTLREEDYSEMVNLVSSLVRTNYTSGT</sequence>
<evidence type="ECO:0000313" key="1">
    <source>
        <dbReference type="EMBL" id="KKN76887.1"/>
    </source>
</evidence>
<name>A0A0F9TPK9_9ZZZZ</name>
<dbReference type="EMBL" id="LAZR01000287">
    <property type="protein sequence ID" value="KKN76887.1"/>
    <property type="molecule type" value="Genomic_DNA"/>
</dbReference>
<dbReference type="AlphaFoldDB" id="A0A0F9TPK9"/>
<accession>A0A0F9TPK9</accession>
<gene>
    <name evidence="1" type="ORF">LCGC14_0365380</name>
</gene>
<comment type="caution">
    <text evidence="1">The sequence shown here is derived from an EMBL/GenBank/DDBJ whole genome shotgun (WGS) entry which is preliminary data.</text>
</comment>
<protein>
    <submittedName>
        <fullName evidence="1">Uncharacterized protein</fullName>
    </submittedName>
</protein>
<reference evidence="1" key="1">
    <citation type="journal article" date="2015" name="Nature">
        <title>Complex archaea that bridge the gap between prokaryotes and eukaryotes.</title>
        <authorList>
            <person name="Spang A."/>
            <person name="Saw J.H."/>
            <person name="Jorgensen S.L."/>
            <person name="Zaremba-Niedzwiedzka K."/>
            <person name="Martijn J."/>
            <person name="Lind A.E."/>
            <person name="van Eijk R."/>
            <person name="Schleper C."/>
            <person name="Guy L."/>
            <person name="Ettema T.J."/>
        </authorList>
    </citation>
    <scope>NUCLEOTIDE SEQUENCE</scope>
</reference>
<organism evidence="1">
    <name type="scientific">marine sediment metagenome</name>
    <dbReference type="NCBI Taxonomy" id="412755"/>
    <lineage>
        <taxon>unclassified sequences</taxon>
        <taxon>metagenomes</taxon>
        <taxon>ecological metagenomes</taxon>
    </lineage>
</organism>
<proteinExistence type="predicted"/>